<dbReference type="GO" id="GO:0005524">
    <property type="term" value="F:ATP binding"/>
    <property type="evidence" value="ECO:0007669"/>
    <property type="project" value="UniProtKB-KW"/>
</dbReference>
<dbReference type="GO" id="GO:0000155">
    <property type="term" value="F:phosphorelay sensor kinase activity"/>
    <property type="evidence" value="ECO:0007669"/>
    <property type="project" value="InterPro"/>
</dbReference>
<keyword evidence="9 16" id="KW-0418">Kinase</keyword>
<keyword evidence="6" id="KW-0808">Transferase</keyword>
<evidence type="ECO:0000256" key="4">
    <source>
        <dbReference type="ARBA" id="ARBA00022475"/>
    </source>
</evidence>
<dbReference type="FunFam" id="1.10.287.130:FF:000008">
    <property type="entry name" value="Two-component sensor histidine kinase"/>
    <property type="match status" value="1"/>
</dbReference>
<keyword evidence="7 14" id="KW-0812">Transmembrane</keyword>
<dbReference type="InterPro" id="IPR036890">
    <property type="entry name" value="HATPase_C_sf"/>
</dbReference>
<keyword evidence="17" id="KW-1185">Reference proteome</keyword>
<evidence type="ECO:0000313" key="16">
    <source>
        <dbReference type="EMBL" id="SFR75001.1"/>
    </source>
</evidence>
<dbReference type="Pfam" id="PF00512">
    <property type="entry name" value="HisKA"/>
    <property type="match status" value="1"/>
</dbReference>
<evidence type="ECO:0000256" key="6">
    <source>
        <dbReference type="ARBA" id="ARBA00022679"/>
    </source>
</evidence>
<dbReference type="Proteomes" id="UP000199659">
    <property type="component" value="Unassembled WGS sequence"/>
</dbReference>
<feature type="transmembrane region" description="Helical" evidence="14">
    <location>
        <begin position="56"/>
        <end position="82"/>
    </location>
</feature>
<sequence length="535" mass="61648">MEKSKSVPSRWIGILLTYAVIAATAGMVVYISGQLWSNYYHSYETYISERNAIFEGGFIFLFVGATAVLGILALLLFCIPILQIGTKKTKNIPVELTIAIAIYMIPFAQMLAELTIYYVDGRLTRELYEGNLPMDVAEILAEVLCYMSWAVYLGICFFLCVSILQVFRKGIKRFLYENSILIKCLLFTKKTIVKGIQRFGKINYADSLVKNIIKVLVINYIVLFLICCTWVTGFFLLVIYSVVLFFLLHKYLGDIEKKYQELLGAVNKMAEGNLEVSLETDLGWFQPIGDSLMEVKNGFKKAVEEEVKSEKMRSELITNISHDLKTPLTAMITYVNLLQQENITEDQREEYIHTLDQKSQRLKRLIEDLFDVSKLNSNTVELQWMEVDIIALMKQVQHELGEGFQQADIELKYQLPEEKIWMELDSQKTYRIFENLFVNIIKYSMPQTRAYVVVQEREAEVWITIKNISKTELDFKPDEVVERFVRGDKSRNTEGSGLGLAIVESLMKIQNGKFEIQLDGDLFKTILVFKKNSHI</sequence>
<dbReference type="CDD" id="cd00082">
    <property type="entry name" value="HisKA"/>
    <property type="match status" value="1"/>
</dbReference>
<evidence type="ECO:0000256" key="13">
    <source>
        <dbReference type="ARBA" id="ARBA00023136"/>
    </source>
</evidence>
<keyword evidence="10" id="KW-0067">ATP-binding</keyword>
<evidence type="ECO:0000256" key="9">
    <source>
        <dbReference type="ARBA" id="ARBA00022777"/>
    </source>
</evidence>
<dbReference type="EC" id="2.7.13.3" evidence="3"/>
<dbReference type="InterPro" id="IPR036097">
    <property type="entry name" value="HisK_dim/P_sf"/>
</dbReference>
<feature type="transmembrane region" description="Helical" evidence="14">
    <location>
        <begin position="139"/>
        <end position="164"/>
    </location>
</feature>
<accession>A0A1I6J7V6</accession>
<dbReference type="InterPro" id="IPR050398">
    <property type="entry name" value="HssS/ArlS-like"/>
</dbReference>
<dbReference type="InterPro" id="IPR003661">
    <property type="entry name" value="HisK_dim/P_dom"/>
</dbReference>
<evidence type="ECO:0000256" key="11">
    <source>
        <dbReference type="ARBA" id="ARBA00022989"/>
    </source>
</evidence>
<evidence type="ECO:0000256" key="8">
    <source>
        <dbReference type="ARBA" id="ARBA00022741"/>
    </source>
</evidence>
<dbReference type="Gene3D" id="3.30.565.10">
    <property type="entry name" value="Histidine kinase-like ATPase, C-terminal domain"/>
    <property type="match status" value="1"/>
</dbReference>
<dbReference type="SMART" id="SM00388">
    <property type="entry name" value="HisKA"/>
    <property type="match status" value="1"/>
</dbReference>
<protein>
    <recommendedName>
        <fullName evidence="3">histidine kinase</fullName>
        <ecNumber evidence="3">2.7.13.3</ecNumber>
    </recommendedName>
</protein>
<dbReference type="SUPFAM" id="SSF55874">
    <property type="entry name" value="ATPase domain of HSP90 chaperone/DNA topoisomerase II/histidine kinase"/>
    <property type="match status" value="1"/>
</dbReference>
<feature type="transmembrane region" description="Helical" evidence="14">
    <location>
        <begin position="94"/>
        <end position="119"/>
    </location>
</feature>
<dbReference type="PANTHER" id="PTHR45528:SF1">
    <property type="entry name" value="SENSOR HISTIDINE KINASE CPXA"/>
    <property type="match status" value="1"/>
</dbReference>
<evidence type="ECO:0000256" key="7">
    <source>
        <dbReference type="ARBA" id="ARBA00022692"/>
    </source>
</evidence>
<feature type="transmembrane region" description="Helical" evidence="14">
    <location>
        <begin position="12"/>
        <end position="36"/>
    </location>
</feature>
<reference evidence="16 17" key="1">
    <citation type="submission" date="2016-10" db="EMBL/GenBank/DDBJ databases">
        <authorList>
            <person name="de Groot N.N."/>
        </authorList>
    </citation>
    <scope>NUCLEOTIDE SEQUENCE [LARGE SCALE GENOMIC DNA]</scope>
    <source>
        <strain evidence="16 17">743A</strain>
    </source>
</reference>
<dbReference type="STRING" id="37658.SAMN05661086_01430"/>
<evidence type="ECO:0000256" key="12">
    <source>
        <dbReference type="ARBA" id="ARBA00023012"/>
    </source>
</evidence>
<evidence type="ECO:0000313" key="17">
    <source>
        <dbReference type="Proteomes" id="UP000199659"/>
    </source>
</evidence>
<dbReference type="PROSITE" id="PS50109">
    <property type="entry name" value="HIS_KIN"/>
    <property type="match status" value="1"/>
</dbReference>
<dbReference type="InterPro" id="IPR003594">
    <property type="entry name" value="HATPase_dom"/>
</dbReference>
<dbReference type="SUPFAM" id="SSF47384">
    <property type="entry name" value="Homodimeric domain of signal transducing histidine kinase"/>
    <property type="match status" value="1"/>
</dbReference>
<dbReference type="OrthoDB" id="9792991at2"/>
<evidence type="ECO:0000256" key="3">
    <source>
        <dbReference type="ARBA" id="ARBA00012438"/>
    </source>
</evidence>
<dbReference type="InterPro" id="IPR005467">
    <property type="entry name" value="His_kinase_dom"/>
</dbReference>
<name>A0A1I6J7V6_9FIRM</name>
<feature type="transmembrane region" description="Helical" evidence="14">
    <location>
        <begin position="220"/>
        <end position="248"/>
    </location>
</feature>
<keyword evidence="8" id="KW-0547">Nucleotide-binding</keyword>
<evidence type="ECO:0000256" key="5">
    <source>
        <dbReference type="ARBA" id="ARBA00022553"/>
    </source>
</evidence>
<keyword evidence="4" id="KW-1003">Cell membrane</keyword>
<proteinExistence type="predicted"/>
<dbReference type="RefSeq" id="WP_092560008.1">
    <property type="nucleotide sequence ID" value="NZ_FOYZ01000005.1"/>
</dbReference>
<evidence type="ECO:0000256" key="14">
    <source>
        <dbReference type="SAM" id="Phobius"/>
    </source>
</evidence>
<comment type="catalytic activity">
    <reaction evidence="1">
        <text>ATP + protein L-histidine = ADP + protein N-phospho-L-histidine.</text>
        <dbReference type="EC" id="2.7.13.3"/>
    </reaction>
</comment>
<dbReference type="Gene3D" id="1.10.287.130">
    <property type="match status" value="1"/>
</dbReference>
<dbReference type="EMBL" id="FOYZ01000005">
    <property type="protein sequence ID" value="SFR75001.1"/>
    <property type="molecule type" value="Genomic_DNA"/>
</dbReference>
<keyword evidence="5" id="KW-0597">Phosphoprotein</keyword>
<evidence type="ECO:0000256" key="2">
    <source>
        <dbReference type="ARBA" id="ARBA00004651"/>
    </source>
</evidence>
<keyword evidence="12" id="KW-0902">Two-component regulatory system</keyword>
<dbReference type="GO" id="GO:0005886">
    <property type="term" value="C:plasma membrane"/>
    <property type="evidence" value="ECO:0007669"/>
    <property type="project" value="UniProtKB-SubCell"/>
</dbReference>
<comment type="subcellular location">
    <subcellularLocation>
        <location evidence="2">Cell membrane</location>
        <topology evidence="2">Multi-pass membrane protein</topology>
    </subcellularLocation>
</comment>
<gene>
    <name evidence="16" type="ORF">SAMN05661086_01430</name>
</gene>
<keyword evidence="11 14" id="KW-1133">Transmembrane helix</keyword>
<evidence type="ECO:0000256" key="10">
    <source>
        <dbReference type="ARBA" id="ARBA00022840"/>
    </source>
</evidence>
<dbReference type="Pfam" id="PF02518">
    <property type="entry name" value="HATPase_c"/>
    <property type="match status" value="1"/>
</dbReference>
<evidence type="ECO:0000259" key="15">
    <source>
        <dbReference type="PROSITE" id="PS50109"/>
    </source>
</evidence>
<feature type="domain" description="Histidine kinase" evidence="15">
    <location>
        <begin position="319"/>
        <end position="517"/>
    </location>
</feature>
<organism evidence="16 17">
    <name type="scientific">Anaeromicropila populeti</name>
    <dbReference type="NCBI Taxonomy" id="37658"/>
    <lineage>
        <taxon>Bacteria</taxon>
        <taxon>Bacillati</taxon>
        <taxon>Bacillota</taxon>
        <taxon>Clostridia</taxon>
        <taxon>Lachnospirales</taxon>
        <taxon>Lachnospiraceae</taxon>
        <taxon>Anaeromicropila</taxon>
    </lineage>
</organism>
<dbReference type="PANTHER" id="PTHR45528">
    <property type="entry name" value="SENSOR HISTIDINE KINASE CPXA"/>
    <property type="match status" value="1"/>
</dbReference>
<evidence type="ECO:0000256" key="1">
    <source>
        <dbReference type="ARBA" id="ARBA00000085"/>
    </source>
</evidence>
<keyword evidence="13 14" id="KW-0472">Membrane</keyword>
<dbReference type="AlphaFoldDB" id="A0A1I6J7V6"/>